<gene>
    <name evidence="2" type="ORF">GALLR39Z86_12690</name>
</gene>
<proteinExistence type="predicted"/>
<name>A0A9W6G5E7_9ACTN</name>
<evidence type="ECO:0000313" key="3">
    <source>
        <dbReference type="Proteomes" id="UP001144313"/>
    </source>
</evidence>
<protein>
    <submittedName>
        <fullName evidence="2">Uncharacterized protein</fullName>
    </submittedName>
</protein>
<feature type="region of interest" description="Disordered" evidence="1">
    <location>
        <begin position="49"/>
        <end position="71"/>
    </location>
</feature>
<dbReference type="Proteomes" id="UP001144313">
    <property type="component" value="Unassembled WGS sequence"/>
</dbReference>
<organism evidence="2 3">
    <name type="scientific">Glycomyces algeriensis</name>
    <dbReference type="NCBI Taxonomy" id="256037"/>
    <lineage>
        <taxon>Bacteria</taxon>
        <taxon>Bacillati</taxon>
        <taxon>Actinomycetota</taxon>
        <taxon>Actinomycetes</taxon>
        <taxon>Glycomycetales</taxon>
        <taxon>Glycomycetaceae</taxon>
        <taxon>Glycomyces</taxon>
    </lineage>
</organism>
<sequence>MALSTRSPGVQGLVLAARAARCDKVEGMAVSDDERPVSDDLRAVELDEDFSVLPDQTSDDTDRGWGEAPVRRSRKAEFSARDLDLLAERPPHW</sequence>
<evidence type="ECO:0000256" key="1">
    <source>
        <dbReference type="SAM" id="MobiDB-lite"/>
    </source>
</evidence>
<dbReference type="EMBL" id="BSDT01000001">
    <property type="protein sequence ID" value="GLI41419.1"/>
    <property type="molecule type" value="Genomic_DNA"/>
</dbReference>
<evidence type="ECO:0000313" key="2">
    <source>
        <dbReference type="EMBL" id="GLI41419.1"/>
    </source>
</evidence>
<accession>A0A9W6G5E7</accession>
<comment type="caution">
    <text evidence="2">The sequence shown here is derived from an EMBL/GenBank/DDBJ whole genome shotgun (WGS) entry which is preliminary data.</text>
</comment>
<reference evidence="2" key="1">
    <citation type="submission" date="2022-12" db="EMBL/GenBank/DDBJ databases">
        <title>Reference genome sequencing for broad-spectrum identification of bacterial and archaeal isolates by mass spectrometry.</title>
        <authorList>
            <person name="Sekiguchi Y."/>
            <person name="Tourlousse D.M."/>
        </authorList>
    </citation>
    <scope>NUCLEOTIDE SEQUENCE</scope>
    <source>
        <strain evidence="2">LLR39Z86</strain>
    </source>
</reference>
<dbReference type="AlphaFoldDB" id="A0A9W6G5E7"/>
<keyword evidence="3" id="KW-1185">Reference proteome</keyword>